<evidence type="ECO:0000313" key="3">
    <source>
        <dbReference type="Proteomes" id="UP001172102"/>
    </source>
</evidence>
<reference evidence="2" key="1">
    <citation type="submission" date="2023-06" db="EMBL/GenBank/DDBJ databases">
        <title>Genome-scale phylogeny and comparative genomics of the fungal order Sordariales.</title>
        <authorList>
            <consortium name="Lawrence Berkeley National Laboratory"/>
            <person name="Hensen N."/>
            <person name="Bonometti L."/>
            <person name="Westerberg I."/>
            <person name="Brannstrom I.O."/>
            <person name="Guillou S."/>
            <person name="Cros-Aarteil S."/>
            <person name="Calhoun S."/>
            <person name="Haridas S."/>
            <person name="Kuo A."/>
            <person name="Mondo S."/>
            <person name="Pangilinan J."/>
            <person name="Riley R."/>
            <person name="Labutti K."/>
            <person name="Andreopoulos B."/>
            <person name="Lipzen A."/>
            <person name="Chen C."/>
            <person name="Yanf M."/>
            <person name="Daum C."/>
            <person name="Ng V."/>
            <person name="Clum A."/>
            <person name="Steindorff A."/>
            <person name="Ohm R."/>
            <person name="Martin F."/>
            <person name="Silar P."/>
            <person name="Natvig D."/>
            <person name="Lalanne C."/>
            <person name="Gautier V."/>
            <person name="Ament-Velasquez S.L."/>
            <person name="Kruys A."/>
            <person name="Hutchinson M.I."/>
            <person name="Powell A.J."/>
            <person name="Barry K."/>
            <person name="Miller A.N."/>
            <person name="Grigoriev I.V."/>
            <person name="Debuchy R."/>
            <person name="Gladieux P."/>
            <person name="Thoren M.H."/>
            <person name="Johannesson H."/>
        </authorList>
    </citation>
    <scope>NUCLEOTIDE SEQUENCE</scope>
    <source>
        <strain evidence="2">SMH4607-1</strain>
    </source>
</reference>
<organism evidence="2 3">
    <name type="scientific">Lasiosphaeris hirsuta</name>
    <dbReference type="NCBI Taxonomy" id="260670"/>
    <lineage>
        <taxon>Eukaryota</taxon>
        <taxon>Fungi</taxon>
        <taxon>Dikarya</taxon>
        <taxon>Ascomycota</taxon>
        <taxon>Pezizomycotina</taxon>
        <taxon>Sordariomycetes</taxon>
        <taxon>Sordariomycetidae</taxon>
        <taxon>Sordariales</taxon>
        <taxon>Lasiosphaeriaceae</taxon>
        <taxon>Lasiosphaeris</taxon>
    </lineage>
</organism>
<dbReference type="AlphaFoldDB" id="A0AA40AQS0"/>
<dbReference type="Proteomes" id="UP001172102">
    <property type="component" value="Unassembled WGS sequence"/>
</dbReference>
<dbReference type="EMBL" id="JAUKUA010000003">
    <property type="protein sequence ID" value="KAK0720269.1"/>
    <property type="molecule type" value="Genomic_DNA"/>
</dbReference>
<proteinExistence type="predicted"/>
<evidence type="ECO:0000313" key="2">
    <source>
        <dbReference type="EMBL" id="KAK0720269.1"/>
    </source>
</evidence>
<feature type="compositionally biased region" description="Polar residues" evidence="1">
    <location>
        <begin position="174"/>
        <end position="195"/>
    </location>
</feature>
<sequence length="195" mass="22611">MCIEYPTEYHCGCTGEPRIEPCVGAMTSLLRGQDPKLCNPTLPARDGEVIPVGIKCERDRRDRVGRRKLSHHKAWLREAEAERDRFWKHKIFSPLKKDASQRLYAQDLRQEAEEELERNMVAWERDAELYGISLYDSYDRWLSCLKEYTKRRLDIDSTRASTSMSKIKKGVAQPQRQAPTSKNPSNQNKATPSLK</sequence>
<evidence type="ECO:0000256" key="1">
    <source>
        <dbReference type="SAM" id="MobiDB-lite"/>
    </source>
</evidence>
<keyword evidence="3" id="KW-1185">Reference proteome</keyword>
<protein>
    <submittedName>
        <fullName evidence="2">Uncharacterized protein</fullName>
    </submittedName>
</protein>
<accession>A0AA40AQS0</accession>
<gene>
    <name evidence="2" type="ORF">B0H67DRAFT_552484</name>
</gene>
<name>A0AA40AQS0_9PEZI</name>
<comment type="caution">
    <text evidence="2">The sequence shown here is derived from an EMBL/GenBank/DDBJ whole genome shotgun (WGS) entry which is preliminary data.</text>
</comment>
<feature type="region of interest" description="Disordered" evidence="1">
    <location>
        <begin position="158"/>
        <end position="195"/>
    </location>
</feature>